<comment type="cofactor">
    <cofactor evidence="3">
        <name>Ca(2+)</name>
        <dbReference type="ChEBI" id="CHEBI:29108"/>
    </cofactor>
    <text evidence="3">Binds 1 Ca(2+) ion per subunit.</text>
</comment>
<keyword evidence="4" id="KW-0575">Peroxidase</keyword>
<sequence>MWVYEKTLQYPVNLKCRDLRMAKVIMTQLGGPNGELAAALRYLQQRYTMPTGKSKGLLTDIGTEELAHVEIISSMIYQLTDGATPEELKAAGMDTNYAQFGHGIQPADSNGVPFTTAYINVFSDPVTDLHENMAAEQKALATYYQLINLTDDPDIKDVLSFLGQREITHYQRFGEALMDVYDFTECKKIF</sequence>
<evidence type="ECO:0000256" key="1">
    <source>
        <dbReference type="ARBA" id="ARBA00007644"/>
    </source>
</evidence>
<dbReference type="InterPro" id="IPR009078">
    <property type="entry name" value="Ferritin-like_SF"/>
</dbReference>
<feature type="binding site" evidence="2">
    <location>
        <position position="35"/>
    </location>
    <ligand>
        <name>Mn(2+)</name>
        <dbReference type="ChEBI" id="CHEBI:29035"/>
        <label>1</label>
    </ligand>
</feature>
<dbReference type="InterPro" id="IPR012347">
    <property type="entry name" value="Ferritin-like"/>
</dbReference>
<keyword evidence="3" id="KW-0106">Calcium</keyword>
<dbReference type="InterPro" id="IPR007760">
    <property type="entry name" value="Mn_catalase"/>
</dbReference>
<dbReference type="GO" id="GO:0046872">
    <property type="term" value="F:metal ion binding"/>
    <property type="evidence" value="ECO:0007669"/>
    <property type="project" value="UniProtKB-KW"/>
</dbReference>
<feature type="binding site" evidence="2">
    <location>
        <position position="68"/>
    </location>
    <ligand>
        <name>Mn(2+)</name>
        <dbReference type="ChEBI" id="CHEBI:29035"/>
        <label>1</label>
    </ligand>
</feature>
<dbReference type="Gene3D" id="1.20.1260.10">
    <property type="match status" value="1"/>
</dbReference>
<protein>
    <submittedName>
        <fullName evidence="4">Putative manganese catalase</fullName>
        <ecNumber evidence="4">1.11.1.6</ecNumber>
    </submittedName>
</protein>
<gene>
    <name evidence="4" type="primary">ydbD</name>
    <name evidence="4" type="ORF">IBLFYP30_02691</name>
</gene>
<dbReference type="SUPFAM" id="SSF47240">
    <property type="entry name" value="Ferritin-like"/>
    <property type="match status" value="1"/>
</dbReference>
<proteinExistence type="inferred from homology"/>
<dbReference type="CDD" id="cd01051">
    <property type="entry name" value="Mn_catalase"/>
    <property type="match status" value="1"/>
</dbReference>
<dbReference type="RefSeq" id="WP_024038316.1">
    <property type="nucleotide sequence ID" value="NZ_CACRUE010000039.1"/>
</dbReference>
<evidence type="ECO:0000256" key="2">
    <source>
        <dbReference type="PIRSR" id="PIRSR607760-1"/>
    </source>
</evidence>
<feature type="binding site" evidence="2">
    <location>
        <position position="169"/>
    </location>
    <ligand>
        <name>Mn(2+)</name>
        <dbReference type="ChEBI" id="CHEBI:29035"/>
        <label>1</label>
    </ligand>
</feature>
<reference evidence="4" key="1">
    <citation type="submission" date="2019-11" db="EMBL/GenBank/DDBJ databases">
        <authorList>
            <person name="Feng L."/>
        </authorList>
    </citation>
    <scope>NUCLEOTIDE SEQUENCE</scope>
    <source>
        <strain evidence="4">IbartlettiiLFYP30</strain>
    </source>
</reference>
<feature type="binding site" evidence="3">
    <location>
        <position position="60"/>
    </location>
    <ligand>
        <name>Ca(2+)</name>
        <dbReference type="ChEBI" id="CHEBI:29108"/>
    </ligand>
</feature>
<evidence type="ECO:0000313" key="4">
    <source>
        <dbReference type="EMBL" id="VYU44025.1"/>
    </source>
</evidence>
<keyword evidence="2" id="KW-0464">Manganese</keyword>
<dbReference type="Pfam" id="PF05067">
    <property type="entry name" value="Mn_catalase"/>
    <property type="match status" value="1"/>
</dbReference>
<keyword evidence="2" id="KW-0479">Metal-binding</keyword>
<comment type="cofactor">
    <cofactor evidence="2">
        <name>Mn(2+)</name>
        <dbReference type="ChEBI" id="CHEBI:29035"/>
    </cofactor>
    <text evidence="2">Binds 2 manganese ions per subunit.</text>
</comment>
<comment type="similarity">
    <text evidence="1">Belongs to the manganese catalase family.</text>
</comment>
<feature type="binding site" evidence="2">
    <location>
        <position position="136"/>
    </location>
    <ligand>
        <name>Mn(2+)</name>
        <dbReference type="ChEBI" id="CHEBI:29035"/>
        <label>1</label>
    </ligand>
</feature>
<dbReference type="InterPro" id="IPR039377">
    <property type="entry name" value="Mn_catalase_dom"/>
</dbReference>
<keyword evidence="4" id="KW-0560">Oxidoreductase</keyword>
<evidence type="ECO:0000256" key="3">
    <source>
        <dbReference type="PIRSR" id="PIRSR607760-2"/>
    </source>
</evidence>
<accession>A0A6N3EUR8</accession>
<dbReference type="GO" id="GO:0004096">
    <property type="term" value="F:catalase activity"/>
    <property type="evidence" value="ECO:0007669"/>
    <property type="project" value="UniProtKB-EC"/>
</dbReference>
<feature type="binding site" evidence="2">
    <location>
        <position position="65"/>
    </location>
    <ligand>
        <name>Mn(2+)</name>
        <dbReference type="ChEBI" id="CHEBI:29035"/>
        <label>1</label>
    </ligand>
</feature>
<name>A0A6N3EUR8_9FIRM</name>
<dbReference type="EC" id="1.11.1.6" evidence="4"/>
<dbReference type="AlphaFoldDB" id="A0A6N3EUR8"/>
<dbReference type="EMBL" id="CACRUE010000039">
    <property type="protein sequence ID" value="VYU44025.1"/>
    <property type="molecule type" value="Genomic_DNA"/>
</dbReference>
<organism evidence="4">
    <name type="scientific">Intestinibacter bartlettii</name>
    <dbReference type="NCBI Taxonomy" id="261299"/>
    <lineage>
        <taxon>Bacteria</taxon>
        <taxon>Bacillati</taxon>
        <taxon>Bacillota</taxon>
        <taxon>Clostridia</taxon>
        <taxon>Peptostreptococcales</taxon>
        <taxon>Peptostreptococcaceae</taxon>
        <taxon>Intestinibacter</taxon>
    </lineage>
</organism>